<dbReference type="Proteomes" id="UP001317705">
    <property type="component" value="Chromosome"/>
</dbReference>
<feature type="chain" id="PRO_5047198926" evidence="2">
    <location>
        <begin position="21"/>
        <end position="125"/>
    </location>
</feature>
<name>A0ABN6VW04_9BACT</name>
<keyword evidence="2" id="KW-0732">Signal</keyword>
<dbReference type="RefSeq" id="WP_281999252.1">
    <property type="nucleotide sequence ID" value="NZ_AP027151.1"/>
</dbReference>
<protein>
    <submittedName>
        <fullName evidence="3">Uncharacterized protein</fullName>
    </submittedName>
</protein>
<feature type="compositionally biased region" description="Polar residues" evidence="1">
    <location>
        <begin position="108"/>
        <end position="125"/>
    </location>
</feature>
<organism evidence="3 4">
    <name type="scientific">Geotalea uraniireducens</name>
    <dbReference type="NCBI Taxonomy" id="351604"/>
    <lineage>
        <taxon>Bacteria</taxon>
        <taxon>Pseudomonadati</taxon>
        <taxon>Thermodesulfobacteriota</taxon>
        <taxon>Desulfuromonadia</taxon>
        <taxon>Geobacterales</taxon>
        <taxon>Geobacteraceae</taxon>
        <taxon>Geotalea</taxon>
    </lineage>
</organism>
<evidence type="ECO:0000313" key="3">
    <source>
        <dbReference type="EMBL" id="BDV43136.1"/>
    </source>
</evidence>
<gene>
    <name evidence="3" type="primary">pilA-C</name>
    <name evidence="3" type="ORF">GURASL_20590</name>
</gene>
<evidence type="ECO:0000313" key="4">
    <source>
        <dbReference type="Proteomes" id="UP001317705"/>
    </source>
</evidence>
<keyword evidence="4" id="KW-1185">Reference proteome</keyword>
<accession>A0ABN6VW04</accession>
<feature type="signal peptide" evidence="2">
    <location>
        <begin position="1"/>
        <end position="20"/>
    </location>
</feature>
<dbReference type="EMBL" id="AP027151">
    <property type="protein sequence ID" value="BDV43136.1"/>
    <property type="molecule type" value="Genomic_DNA"/>
</dbReference>
<proteinExistence type="predicted"/>
<evidence type="ECO:0000256" key="2">
    <source>
        <dbReference type="SAM" id="SignalP"/>
    </source>
</evidence>
<feature type="region of interest" description="Disordered" evidence="1">
    <location>
        <begin position="102"/>
        <end position="125"/>
    </location>
</feature>
<evidence type="ECO:0000256" key="1">
    <source>
        <dbReference type="SAM" id="MobiDB-lite"/>
    </source>
</evidence>
<reference evidence="3 4" key="1">
    <citation type="submission" date="2022-12" db="EMBL/GenBank/DDBJ databases">
        <title>Polyphasic characterization of Geotalea uranireducens NIT-SL11 newly isolated from a complex of sewage sludge and microbially reduced graphene oxide.</title>
        <authorList>
            <person name="Xie L."/>
            <person name="Yoshida N."/>
            <person name="Meng L."/>
        </authorList>
    </citation>
    <scope>NUCLEOTIDE SEQUENCE [LARGE SCALE GENOMIC DNA]</scope>
    <source>
        <strain evidence="3 4">NIT-SL11</strain>
    </source>
</reference>
<sequence>MKKTVLVIGAIIALEGIAFAAGKIPTATMSGKAFTLKPSSNVEVSYYTTNGTTNAAGTINTNYIANTKNISGNTVFSSSNNTSNIYYQENDDWKGKTLAESGVAMTDPTKTTDTDYANAGGWSSK</sequence>